<dbReference type="Pfam" id="PF05481">
    <property type="entry name" value="Myco_19_kDa"/>
    <property type="match status" value="1"/>
</dbReference>
<gene>
    <name evidence="6" type="ORF">MmonteBS_46550</name>
    <name evidence="7" type="ORF">NJB18185_13870</name>
</gene>
<protein>
    <recommendedName>
        <fullName evidence="10">Lipoprotein</fullName>
    </recommendedName>
</protein>
<dbReference type="Proteomes" id="UP001139505">
    <property type="component" value="Unassembled WGS sequence"/>
</dbReference>
<reference evidence="7" key="3">
    <citation type="journal article" date="2022" name="Microbiol. Resour. Announc.">
        <title>Draft Genome Sequences of Eight Mycobacterium montefiorense Strains Isolated from Salamanders in Captivity.</title>
        <authorList>
            <person name="Komine T."/>
            <person name="Ihara H."/>
            <person name="Fukano H."/>
            <person name="Hoshino Y."/>
            <person name="Kurata O."/>
            <person name="Wada S."/>
        </authorList>
    </citation>
    <scope>NUCLEOTIDE SEQUENCE</scope>
    <source>
        <strain evidence="7">NJB18185</strain>
    </source>
</reference>
<keyword evidence="4" id="KW-0564">Palmitate</keyword>
<evidence type="ECO:0008006" key="10">
    <source>
        <dbReference type="Google" id="ProtNLM"/>
    </source>
</evidence>
<evidence type="ECO:0000256" key="2">
    <source>
        <dbReference type="ARBA" id="ARBA00022729"/>
    </source>
</evidence>
<dbReference type="EMBL" id="BQYH01000006">
    <property type="protein sequence ID" value="GKU71611.1"/>
    <property type="molecule type" value="Genomic_DNA"/>
</dbReference>
<dbReference type="EMBL" id="BFCH01000028">
    <property type="protein sequence ID" value="GBG40283.1"/>
    <property type="molecule type" value="Genomic_DNA"/>
</dbReference>
<evidence type="ECO:0000313" key="7">
    <source>
        <dbReference type="EMBL" id="GKU71611.1"/>
    </source>
</evidence>
<proteinExistence type="predicted"/>
<evidence type="ECO:0000313" key="9">
    <source>
        <dbReference type="Proteomes" id="UP001139505"/>
    </source>
</evidence>
<keyword evidence="8" id="KW-1185">Reference proteome</keyword>
<evidence type="ECO:0000313" key="6">
    <source>
        <dbReference type="EMBL" id="GBG40283.1"/>
    </source>
</evidence>
<evidence type="ECO:0000256" key="5">
    <source>
        <dbReference type="ARBA" id="ARBA00023288"/>
    </source>
</evidence>
<keyword evidence="2" id="KW-0732">Signal</keyword>
<evidence type="ECO:0000256" key="4">
    <source>
        <dbReference type="ARBA" id="ARBA00023139"/>
    </source>
</evidence>
<evidence type="ECO:0000313" key="8">
    <source>
        <dbReference type="Proteomes" id="UP000245060"/>
    </source>
</evidence>
<evidence type="ECO:0000256" key="1">
    <source>
        <dbReference type="ARBA" id="ARBA00022475"/>
    </source>
</evidence>
<dbReference type="GO" id="GO:0016020">
    <property type="term" value="C:membrane"/>
    <property type="evidence" value="ECO:0007669"/>
    <property type="project" value="InterPro"/>
</dbReference>
<name>A0AA37PKG6_9MYCO</name>
<reference evidence="6" key="1">
    <citation type="journal article" date="2018" name="Genome Announc.">
        <title>Draft Genome Sequence of Mycobacterium montefiorense Isolated from Japanese Black Salamander (Hynobius nigrescens).</title>
        <authorList>
            <person name="Fukano H."/>
            <person name="Yoshida M."/>
            <person name="Shimizu A."/>
            <person name="Iwao H."/>
            <person name="Katayama Y."/>
            <person name="Omatsu T."/>
            <person name="Mizutani T."/>
            <person name="Kurata O."/>
            <person name="Wada S."/>
            <person name="Hoshino Y."/>
        </authorList>
    </citation>
    <scope>NUCLEOTIDE SEQUENCE</scope>
    <source>
        <strain evidence="6">BS</strain>
    </source>
</reference>
<reference evidence="8" key="2">
    <citation type="submission" date="2018-04" db="EMBL/GenBank/DDBJ databases">
        <title>Draft genome sequence of Mycobacterium montefiorense isolated from Japanese black salamander.</title>
        <authorList>
            <person name="Fukano H."/>
            <person name="Yoshida M."/>
            <person name="Shimizu A."/>
            <person name="Iwao H."/>
            <person name="Kurata O."/>
            <person name="Katayama Y."/>
            <person name="Omatsu T."/>
            <person name="Mizutani T."/>
            <person name="Wada S."/>
            <person name="Hoshino Y."/>
        </authorList>
    </citation>
    <scope>NUCLEOTIDE SEQUENCE [LARGE SCALE GENOMIC DNA]</scope>
    <source>
        <strain evidence="8">BS</strain>
    </source>
</reference>
<accession>A0AA37PKG6</accession>
<organism evidence="7 9">
    <name type="scientific">Mycobacterium montefiorense</name>
    <dbReference type="NCBI Taxonomy" id="154654"/>
    <lineage>
        <taxon>Bacteria</taxon>
        <taxon>Bacillati</taxon>
        <taxon>Actinomycetota</taxon>
        <taxon>Actinomycetes</taxon>
        <taxon>Mycobacteriales</taxon>
        <taxon>Mycobacteriaceae</taxon>
        <taxon>Mycobacterium</taxon>
        <taxon>Mycobacterium simiae complex</taxon>
    </lineage>
</organism>
<dbReference type="PROSITE" id="PS51257">
    <property type="entry name" value="PROKAR_LIPOPROTEIN"/>
    <property type="match status" value="1"/>
</dbReference>
<sequence length="150" mass="15255">MGLLIKDRGGPVQNRIVAATAAVLAVAGVGACTSRPSQIASTASVAVNGNDANFHVVKCSQLGWTRTIDIGGNFAGAKVIIDEGAQPATAQSVRIQNLGGFTGMYSRGGSSSADMSMTGDKFTITGTANGFKTDKPNEAVSAEFKIIATC</sequence>
<dbReference type="AlphaFoldDB" id="A0AA37PKG6"/>
<reference evidence="7" key="4">
    <citation type="submission" date="2022-04" db="EMBL/GenBank/DDBJ databases">
        <authorList>
            <person name="Komine T."/>
            <person name="Fukano H."/>
            <person name="Wada S."/>
        </authorList>
    </citation>
    <scope>NUCLEOTIDE SEQUENCE</scope>
    <source>
        <strain evidence="7">NJB18185</strain>
    </source>
</reference>
<dbReference type="Proteomes" id="UP000245060">
    <property type="component" value="Unassembled WGS sequence"/>
</dbReference>
<keyword evidence="1" id="KW-1003">Cell membrane</keyword>
<keyword evidence="5" id="KW-0449">Lipoprotein</keyword>
<comment type="caution">
    <text evidence="7">The sequence shown here is derived from an EMBL/GenBank/DDBJ whole genome shotgun (WGS) entry which is preliminary data.</text>
</comment>
<dbReference type="InterPro" id="IPR008691">
    <property type="entry name" value="LpqH"/>
</dbReference>
<evidence type="ECO:0000256" key="3">
    <source>
        <dbReference type="ARBA" id="ARBA00023136"/>
    </source>
</evidence>
<keyword evidence="3" id="KW-0472">Membrane</keyword>